<dbReference type="RefSeq" id="WP_009765952.1">
    <property type="nucleotide sequence ID" value="NZ_GL982997.1"/>
</dbReference>
<dbReference type="Pfam" id="PF01266">
    <property type="entry name" value="DAO"/>
    <property type="match status" value="1"/>
</dbReference>
<dbReference type="Gene3D" id="3.30.9.10">
    <property type="entry name" value="D-Amino Acid Oxidase, subunit A, domain 2"/>
    <property type="match status" value="1"/>
</dbReference>
<dbReference type="HOGENOM" id="CLU_007884_3_1_9"/>
<protein>
    <submittedName>
        <fullName evidence="2">Oxidoreductase</fullName>
    </submittedName>
</protein>
<dbReference type="EMBL" id="AFPZ01000027">
    <property type="protein sequence ID" value="EGQ26887.1"/>
    <property type="molecule type" value="Genomic_DNA"/>
</dbReference>
<evidence type="ECO:0000259" key="1">
    <source>
        <dbReference type="Pfam" id="PF01266"/>
    </source>
</evidence>
<name>F9DQN4_9BACL</name>
<dbReference type="PANTHER" id="PTHR13847">
    <property type="entry name" value="SARCOSINE DEHYDROGENASE-RELATED"/>
    <property type="match status" value="1"/>
</dbReference>
<dbReference type="OrthoDB" id="571248at2"/>
<dbReference type="InterPro" id="IPR006076">
    <property type="entry name" value="FAD-dep_OxRdtase"/>
</dbReference>
<evidence type="ECO:0000313" key="3">
    <source>
        <dbReference type="Proteomes" id="UP000005316"/>
    </source>
</evidence>
<dbReference type="SUPFAM" id="SSF51905">
    <property type="entry name" value="FAD/NAD(P)-binding domain"/>
    <property type="match status" value="1"/>
</dbReference>
<dbReference type="InterPro" id="IPR036188">
    <property type="entry name" value="FAD/NAD-bd_sf"/>
</dbReference>
<accession>F9DQN4</accession>
<dbReference type="Proteomes" id="UP000005316">
    <property type="component" value="Unassembled WGS sequence"/>
</dbReference>
<evidence type="ECO:0000313" key="2">
    <source>
        <dbReference type="EMBL" id="EGQ26887.1"/>
    </source>
</evidence>
<sequence>MKLHTGSLFWETTVDIKSFKNGARKELYDIAIIGGGMSGALCAFVLAQEGYSLVMIEQNEVGGGSTSANTGLLQFSNDIMLHELMEEIGEEQAVEFYRSCKKALQQLQEVADHTSFNVNFHSRNSLYYASTEEDVPRLKKEYEALREHGFPVEYWERKDIEARFPFSRPAAIVTEGDAEVNPLRLCIGAIHYAYEKGMDVFEHTEVLEIEDRDEDAVIKTSDGDFHARTVVVTTGYAPAPQLDVLQKDLKITYAIATQPIEDLSFWHERMMIWETKRPYLYMRLTDDQRIIAGGLDRDAKKLLGSTDAAEKKFDELRSELKKLFPNEEIRSEYEWVAVFGESTDELPVIGRHPNESHVYYLIGLGGNGTVYSMLGAYLIRDEIVGQDNPNQAILEVERQKTSGE</sequence>
<dbReference type="eggNOG" id="COG0665">
    <property type="taxonomic scope" value="Bacteria"/>
</dbReference>
<organism evidence="2 3">
    <name type="scientific">Sporosarcina newyorkensis 2681</name>
    <dbReference type="NCBI Taxonomy" id="1027292"/>
    <lineage>
        <taxon>Bacteria</taxon>
        <taxon>Bacillati</taxon>
        <taxon>Bacillota</taxon>
        <taxon>Bacilli</taxon>
        <taxon>Bacillales</taxon>
        <taxon>Caryophanaceae</taxon>
        <taxon>Sporosarcina</taxon>
    </lineage>
</organism>
<dbReference type="Gene3D" id="3.50.50.60">
    <property type="entry name" value="FAD/NAD(P)-binding domain"/>
    <property type="match status" value="1"/>
</dbReference>
<proteinExistence type="predicted"/>
<feature type="domain" description="FAD dependent oxidoreductase" evidence="1">
    <location>
        <begin position="29"/>
        <end position="379"/>
    </location>
</feature>
<dbReference type="AlphaFoldDB" id="F9DQN4"/>
<dbReference type="PANTHER" id="PTHR13847:SF201">
    <property type="entry name" value="PUTATIBE OXIDOREDUCTASE"/>
    <property type="match status" value="1"/>
</dbReference>
<dbReference type="GO" id="GO:0005737">
    <property type="term" value="C:cytoplasm"/>
    <property type="evidence" value="ECO:0007669"/>
    <property type="project" value="TreeGrafter"/>
</dbReference>
<reference evidence="2 3" key="1">
    <citation type="submission" date="2011-04" db="EMBL/GenBank/DDBJ databases">
        <authorList>
            <person name="Muzny D."/>
            <person name="Qin X."/>
            <person name="Deng J."/>
            <person name="Jiang H."/>
            <person name="Liu Y."/>
            <person name="Qu J."/>
            <person name="Song X.-Z."/>
            <person name="Zhang L."/>
            <person name="Thornton R."/>
            <person name="Coyle M."/>
            <person name="Francisco L."/>
            <person name="Jackson L."/>
            <person name="Javaid M."/>
            <person name="Korchina V."/>
            <person name="Kovar C."/>
            <person name="Mata R."/>
            <person name="Mathew T."/>
            <person name="Ngo R."/>
            <person name="Nguyen L."/>
            <person name="Nguyen N."/>
            <person name="Okwuonu G."/>
            <person name="Ongeri F."/>
            <person name="Pham C."/>
            <person name="Simmons D."/>
            <person name="Wilczek-Boney K."/>
            <person name="Hale W."/>
            <person name="Jakkamsetti A."/>
            <person name="Pham P."/>
            <person name="Ruth R."/>
            <person name="San Lucas F."/>
            <person name="Warren J."/>
            <person name="Zhang J."/>
            <person name="Zhao Z."/>
            <person name="Zhou C."/>
            <person name="Zhu D."/>
            <person name="Lee S."/>
            <person name="Bess C."/>
            <person name="Blankenburg K."/>
            <person name="Forbes L."/>
            <person name="Fu Q."/>
            <person name="Gubbala S."/>
            <person name="Hirani K."/>
            <person name="Jayaseelan J.C."/>
            <person name="Lara F."/>
            <person name="Munidasa M."/>
            <person name="Palculict T."/>
            <person name="Patil S."/>
            <person name="Pu L.-L."/>
            <person name="Saada N."/>
            <person name="Tang L."/>
            <person name="Weissenberger G."/>
            <person name="Zhu Y."/>
            <person name="Hemphill L."/>
            <person name="Shang Y."/>
            <person name="Youmans B."/>
            <person name="Ayvaz T."/>
            <person name="Ross M."/>
            <person name="Santibanez J."/>
            <person name="Aqrawi P."/>
            <person name="Gross S."/>
            <person name="Joshi V."/>
            <person name="Fowler G."/>
            <person name="Nazareth L."/>
            <person name="Reid J."/>
            <person name="Worley K."/>
            <person name="Petrosino J."/>
            <person name="Highlander S."/>
            <person name="Gibbs R."/>
        </authorList>
    </citation>
    <scope>NUCLEOTIDE SEQUENCE [LARGE SCALE GENOMIC DNA]</scope>
    <source>
        <strain evidence="2 3">2681</strain>
    </source>
</reference>
<comment type="caution">
    <text evidence="2">The sequence shown here is derived from an EMBL/GenBank/DDBJ whole genome shotgun (WGS) entry which is preliminary data.</text>
</comment>
<gene>
    <name evidence="2" type="ORF">HMPREF9372_1085</name>
</gene>
<dbReference type="STRING" id="759851.SAMN04244570_1575"/>